<dbReference type="Gene3D" id="3.40.50.300">
    <property type="entry name" value="P-loop containing nucleotide triphosphate hydrolases"/>
    <property type="match status" value="1"/>
</dbReference>
<dbReference type="InterPro" id="IPR027417">
    <property type="entry name" value="P-loop_NTPase"/>
</dbReference>
<dbReference type="Pfam" id="PF00005">
    <property type="entry name" value="ABC_tran"/>
    <property type="match status" value="1"/>
</dbReference>
<dbReference type="SMART" id="SM00382">
    <property type="entry name" value="AAA"/>
    <property type="match status" value="1"/>
</dbReference>
<keyword evidence="1" id="KW-0813">Transport</keyword>
<dbReference type="GO" id="GO:0016887">
    <property type="term" value="F:ATP hydrolysis activity"/>
    <property type="evidence" value="ECO:0007669"/>
    <property type="project" value="InterPro"/>
</dbReference>
<keyword evidence="3 5" id="KW-0067">ATP-binding</keyword>
<reference evidence="5 6" key="1">
    <citation type="submission" date="2016-10" db="EMBL/GenBank/DDBJ databases">
        <authorList>
            <person name="de Groot N.N."/>
        </authorList>
    </citation>
    <scope>NUCLEOTIDE SEQUENCE [LARGE SCALE GENOMIC DNA]</scope>
    <source>
        <strain evidence="5 6">DSM 45514</strain>
    </source>
</reference>
<dbReference type="PROSITE" id="PS50893">
    <property type="entry name" value="ABC_TRANSPORTER_2"/>
    <property type="match status" value="1"/>
</dbReference>
<organism evidence="5 6">
    <name type="scientific">Melghirimyces thermohalophilus</name>
    <dbReference type="NCBI Taxonomy" id="1236220"/>
    <lineage>
        <taxon>Bacteria</taxon>
        <taxon>Bacillati</taxon>
        <taxon>Bacillota</taxon>
        <taxon>Bacilli</taxon>
        <taxon>Bacillales</taxon>
        <taxon>Thermoactinomycetaceae</taxon>
        <taxon>Melghirimyces</taxon>
    </lineage>
</organism>
<evidence type="ECO:0000256" key="1">
    <source>
        <dbReference type="ARBA" id="ARBA00022448"/>
    </source>
</evidence>
<evidence type="ECO:0000313" key="6">
    <source>
        <dbReference type="Proteomes" id="UP000199387"/>
    </source>
</evidence>
<dbReference type="Proteomes" id="UP000199387">
    <property type="component" value="Unassembled WGS sequence"/>
</dbReference>
<keyword evidence="6" id="KW-1185">Reference proteome</keyword>
<proteinExistence type="predicted"/>
<dbReference type="PANTHER" id="PTHR42939">
    <property type="entry name" value="ABC TRANSPORTER ATP-BINDING PROTEIN ALBC-RELATED"/>
    <property type="match status" value="1"/>
</dbReference>
<dbReference type="InterPro" id="IPR051782">
    <property type="entry name" value="ABC_Transporter_VariousFunc"/>
</dbReference>
<dbReference type="InterPro" id="IPR003593">
    <property type="entry name" value="AAA+_ATPase"/>
</dbReference>
<keyword evidence="2" id="KW-0547">Nucleotide-binding</keyword>
<dbReference type="OrthoDB" id="9804819at2"/>
<dbReference type="AlphaFoldDB" id="A0A1G6QIL6"/>
<dbReference type="SUPFAM" id="SSF52540">
    <property type="entry name" value="P-loop containing nucleoside triphosphate hydrolases"/>
    <property type="match status" value="1"/>
</dbReference>
<evidence type="ECO:0000313" key="5">
    <source>
        <dbReference type="EMBL" id="SDC91527.1"/>
    </source>
</evidence>
<accession>A0A1G6QIL6</accession>
<dbReference type="PANTHER" id="PTHR42939:SF1">
    <property type="entry name" value="ABC TRANSPORTER ATP-BINDING PROTEIN ALBC-RELATED"/>
    <property type="match status" value="1"/>
</dbReference>
<dbReference type="GO" id="GO:0005524">
    <property type="term" value="F:ATP binding"/>
    <property type="evidence" value="ECO:0007669"/>
    <property type="project" value="UniProtKB-KW"/>
</dbReference>
<sequence>MIRFEGVSKRYLTRTALDAVDLELHPYQVIGVVGENGSGKSTMLKLITGLARPTSGQVHVDGEPVTRRIASKVAYLSELETFYPFHTVEETVQFHASQFPDFDRARAREIMAFMGLDPDAKVKNLSKGNRGRVKLMVTLARNAPYILMDEPLSGLDPMVRDSIIKGLISFVDLEKQTVVITTHEVNEIEPLLDTVVAIRQGHLLKVEDVDTLRGETGLSLAEWMTQTYAGNES</sequence>
<feature type="domain" description="ABC transporter" evidence="4">
    <location>
        <begin position="2"/>
        <end position="225"/>
    </location>
</feature>
<evidence type="ECO:0000259" key="4">
    <source>
        <dbReference type="PROSITE" id="PS50893"/>
    </source>
</evidence>
<dbReference type="EMBL" id="FMZA01000021">
    <property type="protein sequence ID" value="SDC91527.1"/>
    <property type="molecule type" value="Genomic_DNA"/>
</dbReference>
<evidence type="ECO:0000256" key="3">
    <source>
        <dbReference type="ARBA" id="ARBA00022840"/>
    </source>
</evidence>
<dbReference type="RefSeq" id="WP_091572491.1">
    <property type="nucleotide sequence ID" value="NZ_FMZA01000021.1"/>
</dbReference>
<dbReference type="CDD" id="cd03230">
    <property type="entry name" value="ABC_DR_subfamily_A"/>
    <property type="match status" value="1"/>
</dbReference>
<dbReference type="STRING" id="1236220.SAMN04488112_12163"/>
<gene>
    <name evidence="5" type="ORF">SAMN04488112_12163</name>
</gene>
<name>A0A1G6QIL6_9BACL</name>
<dbReference type="InterPro" id="IPR003439">
    <property type="entry name" value="ABC_transporter-like_ATP-bd"/>
</dbReference>
<protein>
    <submittedName>
        <fullName evidence="5">ABC-2 type transport system ATP-binding protein</fullName>
    </submittedName>
</protein>
<evidence type="ECO:0000256" key="2">
    <source>
        <dbReference type="ARBA" id="ARBA00022741"/>
    </source>
</evidence>